<name>A0A9X9X3G3_9PROT</name>
<dbReference type="AlphaFoldDB" id="A0A9X9X3G3"/>
<gene>
    <name evidence="1" type="ORF">GXW76_22415</name>
</gene>
<organism evidence="1 2">
    <name type="scientific">Neoroseomonas soli</name>
    <dbReference type="NCBI Taxonomy" id="1081025"/>
    <lineage>
        <taxon>Bacteria</taxon>
        <taxon>Pseudomonadati</taxon>
        <taxon>Pseudomonadota</taxon>
        <taxon>Alphaproteobacteria</taxon>
        <taxon>Acetobacterales</taxon>
        <taxon>Acetobacteraceae</taxon>
        <taxon>Neoroseomonas</taxon>
    </lineage>
</organism>
<sequence length="139" mass="14946">MTPRRGRWSGRVASASTFPPPGLFTADAEMIAATMARPEVSPGGIGAAIRMVSFFVNRAGRTLPEARRAELQRAKDLLQARRAARPLIPPEARRAGAYLHVALGPVRVERRGRAWVMLRGGDAPPIPLGPDGWAHLAPA</sequence>
<proteinExistence type="predicted"/>
<dbReference type="Proteomes" id="UP001138751">
    <property type="component" value="Unassembled WGS sequence"/>
</dbReference>
<comment type="caution">
    <text evidence="1">The sequence shown here is derived from an EMBL/GenBank/DDBJ whole genome shotgun (WGS) entry which is preliminary data.</text>
</comment>
<evidence type="ECO:0000313" key="1">
    <source>
        <dbReference type="EMBL" id="MBR0673942.1"/>
    </source>
</evidence>
<evidence type="ECO:0000313" key="2">
    <source>
        <dbReference type="Proteomes" id="UP001138751"/>
    </source>
</evidence>
<keyword evidence="2" id="KW-1185">Reference proteome</keyword>
<reference evidence="1" key="2">
    <citation type="journal article" date="2021" name="Syst. Appl. Microbiol.">
        <title>Roseomonas hellenica sp. nov., isolated from roots of wild-growing Alkanna tinctoria.</title>
        <authorList>
            <person name="Rat A."/>
            <person name="Naranjo H.D."/>
            <person name="Lebbe L."/>
            <person name="Cnockaert M."/>
            <person name="Krigas N."/>
            <person name="Grigoriadou K."/>
            <person name="Maloupa E."/>
            <person name="Willems A."/>
        </authorList>
    </citation>
    <scope>NUCLEOTIDE SEQUENCE</scope>
    <source>
        <strain evidence="1">LMG 31231</strain>
    </source>
</reference>
<protein>
    <submittedName>
        <fullName evidence="1">DUF3175 domain-containing protein</fullName>
    </submittedName>
</protein>
<reference evidence="1" key="1">
    <citation type="submission" date="2020-01" db="EMBL/GenBank/DDBJ databases">
        <authorList>
            <person name="Rat A."/>
        </authorList>
    </citation>
    <scope>NUCLEOTIDE SEQUENCE</scope>
    <source>
        <strain evidence="1">LMG 31231</strain>
    </source>
</reference>
<dbReference type="InterPro" id="IPR021513">
    <property type="entry name" value="Phage_RSL1_Orf186"/>
</dbReference>
<dbReference type="RefSeq" id="WP_211864339.1">
    <property type="nucleotide sequence ID" value="NZ_JAAEDM010000099.1"/>
</dbReference>
<dbReference type="EMBL" id="JAAEDM010000099">
    <property type="protein sequence ID" value="MBR0673942.1"/>
    <property type="molecule type" value="Genomic_DNA"/>
</dbReference>
<accession>A0A9X9X3G3</accession>
<dbReference type="Pfam" id="PF11373">
    <property type="entry name" value="DUF3175"/>
    <property type="match status" value="1"/>
</dbReference>